<dbReference type="SUPFAM" id="SSF51197">
    <property type="entry name" value="Clavaminate synthase-like"/>
    <property type="match status" value="1"/>
</dbReference>
<sequence>MDISDFKVSDLVNVCDQPLLLDVSESKPKALNWIEENKENINRLISENGALLIRGLKIHGSTQFGNILEKVFGGKLLEYSYRSTPRTEMRGNVFTATEYPEHEIIPQHNENAYSRSWPNRIGFLCLIPPETGGQTPISDSRLIYDRLPADVREKFEKTGVMYVRNYSHLDLPWQEVFQTENKEDVERFCADNGLKFKWFENGNLRTEQINPAVQYHPETKEKLWFNQAHLFNVHSLAEDMRETLISTLGEDGVPRHTFYGDGTEIEPEVIKLINDLYESTKIRFDWQKGDLLLLDNMLFTHGRESFTGTRKVITGMACPNT</sequence>
<dbReference type="RefSeq" id="WP_063365589.1">
    <property type="nucleotide sequence ID" value="NZ_AQHB01000013.1"/>
</dbReference>
<evidence type="ECO:0000313" key="6">
    <source>
        <dbReference type="Proteomes" id="UP000076643"/>
    </source>
</evidence>
<dbReference type="PANTHER" id="PTHR10696:SF56">
    <property type="entry name" value="TAUD_TFDA-LIKE DOMAIN-CONTAINING PROTEIN"/>
    <property type="match status" value="1"/>
</dbReference>
<dbReference type="InterPro" id="IPR003819">
    <property type="entry name" value="TauD/TfdA-like"/>
</dbReference>
<dbReference type="PANTHER" id="PTHR10696">
    <property type="entry name" value="GAMMA-BUTYROBETAINE HYDROXYLASE-RELATED"/>
    <property type="match status" value="1"/>
</dbReference>
<evidence type="ECO:0000313" key="5">
    <source>
        <dbReference type="EMBL" id="KZN35093.1"/>
    </source>
</evidence>
<dbReference type="Gene3D" id="3.60.130.10">
    <property type="entry name" value="Clavaminate synthase-like"/>
    <property type="match status" value="1"/>
</dbReference>
<gene>
    <name evidence="5" type="ORF">N475_03075</name>
</gene>
<reference evidence="5 6" key="1">
    <citation type="submission" date="2013-07" db="EMBL/GenBank/DDBJ databases">
        <title>Comparative Genomic and Metabolomic Analysis of Twelve Strains of Pseudoalteromonas luteoviolacea.</title>
        <authorList>
            <person name="Vynne N.G."/>
            <person name="Mansson M."/>
            <person name="Gram L."/>
        </authorList>
    </citation>
    <scope>NUCLEOTIDE SEQUENCE [LARGE SCALE GENOMIC DNA]</scope>
    <source>
        <strain evidence="5 6">DSM 6061</strain>
    </source>
</reference>
<evidence type="ECO:0000259" key="4">
    <source>
        <dbReference type="Pfam" id="PF02668"/>
    </source>
</evidence>
<keyword evidence="2" id="KW-0560">Oxidoreductase</keyword>
<dbReference type="InterPro" id="IPR050411">
    <property type="entry name" value="AlphaKG_dependent_hydroxylases"/>
</dbReference>
<evidence type="ECO:0000256" key="1">
    <source>
        <dbReference type="ARBA" id="ARBA00001954"/>
    </source>
</evidence>
<accession>A0A166VZE3</accession>
<dbReference type="Proteomes" id="UP000076643">
    <property type="component" value="Unassembled WGS sequence"/>
</dbReference>
<dbReference type="AlphaFoldDB" id="A0A166VZE3"/>
<dbReference type="EMBL" id="AUYB01000114">
    <property type="protein sequence ID" value="KZN35093.1"/>
    <property type="molecule type" value="Genomic_DNA"/>
</dbReference>
<feature type="domain" description="TauD/TfdA-like" evidence="4">
    <location>
        <begin position="29"/>
        <end position="314"/>
    </location>
</feature>
<keyword evidence="3" id="KW-0045">Antibiotic biosynthesis</keyword>
<proteinExistence type="predicted"/>
<evidence type="ECO:0000256" key="2">
    <source>
        <dbReference type="ARBA" id="ARBA00023002"/>
    </source>
</evidence>
<comment type="caution">
    <text evidence="5">The sequence shown here is derived from an EMBL/GenBank/DDBJ whole genome shotgun (WGS) entry which is preliminary data.</text>
</comment>
<comment type="cofactor">
    <cofactor evidence="1">
        <name>Fe(2+)</name>
        <dbReference type="ChEBI" id="CHEBI:29033"/>
    </cofactor>
</comment>
<dbReference type="GO" id="GO:0017000">
    <property type="term" value="P:antibiotic biosynthetic process"/>
    <property type="evidence" value="ECO:0007669"/>
    <property type="project" value="UniProtKB-KW"/>
</dbReference>
<keyword evidence="6" id="KW-1185">Reference proteome</keyword>
<organism evidence="5 6">
    <name type="scientific">Pseudoalteromonas luteoviolacea DSM 6061</name>
    <dbReference type="NCBI Taxonomy" id="1365250"/>
    <lineage>
        <taxon>Bacteria</taxon>
        <taxon>Pseudomonadati</taxon>
        <taxon>Pseudomonadota</taxon>
        <taxon>Gammaproteobacteria</taxon>
        <taxon>Alteromonadales</taxon>
        <taxon>Pseudoalteromonadaceae</taxon>
        <taxon>Pseudoalteromonas</taxon>
    </lineage>
</organism>
<dbReference type="InterPro" id="IPR042098">
    <property type="entry name" value="TauD-like_sf"/>
</dbReference>
<dbReference type="PATRIC" id="fig|1365250.3.peg.3388"/>
<dbReference type="GO" id="GO:0016706">
    <property type="term" value="F:2-oxoglutarate-dependent dioxygenase activity"/>
    <property type="evidence" value="ECO:0007669"/>
    <property type="project" value="UniProtKB-ARBA"/>
</dbReference>
<evidence type="ECO:0000256" key="3">
    <source>
        <dbReference type="ARBA" id="ARBA00023194"/>
    </source>
</evidence>
<dbReference type="Pfam" id="PF02668">
    <property type="entry name" value="TauD"/>
    <property type="match status" value="1"/>
</dbReference>
<name>A0A166VZE3_9GAMM</name>
<protein>
    <recommendedName>
        <fullName evidence="4">TauD/TfdA-like domain-containing protein</fullName>
    </recommendedName>
</protein>